<evidence type="ECO:0000259" key="15">
    <source>
        <dbReference type="PROSITE" id="PS51686"/>
    </source>
</evidence>
<feature type="binding site" evidence="14">
    <location>
        <position position="278"/>
    </location>
    <ligand>
        <name>S-adenosyl-L-methionine</name>
        <dbReference type="ChEBI" id="CHEBI:59789"/>
    </ligand>
</feature>
<comment type="caution">
    <text evidence="16">The sequence shown here is derived from an EMBL/GenBank/DDBJ whole genome shotgun (WGS) entry which is preliminary data.</text>
</comment>
<evidence type="ECO:0000256" key="1">
    <source>
        <dbReference type="ARBA" id="ARBA00002724"/>
    </source>
</evidence>
<evidence type="ECO:0000256" key="8">
    <source>
        <dbReference type="ARBA" id="ARBA00022679"/>
    </source>
</evidence>
<dbReference type="Pfam" id="PF01029">
    <property type="entry name" value="NusB"/>
    <property type="match status" value="1"/>
</dbReference>
<dbReference type="GO" id="GO:0006355">
    <property type="term" value="P:regulation of DNA-templated transcription"/>
    <property type="evidence" value="ECO:0007669"/>
    <property type="project" value="InterPro"/>
</dbReference>
<accession>A0A091BB60</accession>
<dbReference type="InterPro" id="IPR054728">
    <property type="entry name" value="RsmB-like_ferredoxin"/>
</dbReference>
<protein>
    <recommendedName>
        <fullName evidence="4">16S rRNA (cytosine(967)-C(5))-methyltransferase</fullName>
        <ecNumber evidence="4">2.1.1.176</ecNumber>
    </recommendedName>
    <alternativeName>
        <fullName evidence="11">16S rRNA m5C967 methyltransferase</fullName>
    </alternativeName>
    <alternativeName>
        <fullName evidence="12">rRNA (cytosine-C(5)-)-methyltransferase RsmB</fullName>
    </alternativeName>
</protein>
<keyword evidence="17" id="KW-1185">Reference proteome</keyword>
<dbReference type="CDD" id="cd02440">
    <property type="entry name" value="AdoMet_MTases"/>
    <property type="match status" value="1"/>
</dbReference>
<dbReference type="EC" id="2.1.1.176" evidence="4"/>
<keyword evidence="6" id="KW-0698">rRNA processing</keyword>
<evidence type="ECO:0000256" key="12">
    <source>
        <dbReference type="ARBA" id="ARBA00031088"/>
    </source>
</evidence>
<evidence type="ECO:0000256" key="2">
    <source>
        <dbReference type="ARBA" id="ARBA00004496"/>
    </source>
</evidence>
<feature type="active site" description="Nucleophile" evidence="14">
    <location>
        <position position="377"/>
    </location>
</feature>
<evidence type="ECO:0000256" key="5">
    <source>
        <dbReference type="ARBA" id="ARBA00022490"/>
    </source>
</evidence>
<dbReference type="NCBIfam" id="TIGR00563">
    <property type="entry name" value="rsmB"/>
    <property type="match status" value="1"/>
</dbReference>
<dbReference type="Pfam" id="PF01189">
    <property type="entry name" value="Methyltr_RsmB-F"/>
    <property type="match status" value="1"/>
</dbReference>
<dbReference type="PANTHER" id="PTHR22807:SF61">
    <property type="entry name" value="NOL1_NOP2_SUN FAMILY PROTEIN _ ANTITERMINATION NUSB DOMAIN-CONTAINING PROTEIN"/>
    <property type="match status" value="1"/>
</dbReference>
<comment type="subcellular location">
    <subcellularLocation>
        <location evidence="2">Cytoplasm</location>
    </subcellularLocation>
</comment>
<keyword evidence="10 14" id="KW-0694">RNA-binding</keyword>
<dbReference type="InterPro" id="IPR023267">
    <property type="entry name" value="RCMT"/>
</dbReference>
<dbReference type="eggNOG" id="COG0144">
    <property type="taxonomic scope" value="Bacteria"/>
</dbReference>
<dbReference type="NCBIfam" id="NF008149">
    <property type="entry name" value="PRK10901.1"/>
    <property type="match status" value="1"/>
</dbReference>
<dbReference type="Gene3D" id="3.40.50.150">
    <property type="entry name" value="Vaccinia Virus protein VP39"/>
    <property type="match status" value="1"/>
</dbReference>
<feature type="binding site" evidence="14">
    <location>
        <position position="324"/>
    </location>
    <ligand>
        <name>S-adenosyl-L-methionine</name>
        <dbReference type="ChEBI" id="CHEBI:59789"/>
    </ligand>
</feature>
<evidence type="ECO:0000256" key="9">
    <source>
        <dbReference type="ARBA" id="ARBA00022691"/>
    </source>
</evidence>
<dbReference type="InterPro" id="IPR004573">
    <property type="entry name" value="rRNA_ssu_MeTfrase_B"/>
</dbReference>
<keyword evidence="8 14" id="KW-0808">Transferase</keyword>
<evidence type="ECO:0000256" key="11">
    <source>
        <dbReference type="ARBA" id="ARBA00030399"/>
    </source>
</evidence>
<evidence type="ECO:0000256" key="6">
    <source>
        <dbReference type="ARBA" id="ARBA00022552"/>
    </source>
</evidence>
<dbReference type="InterPro" id="IPR029063">
    <property type="entry name" value="SAM-dependent_MTases_sf"/>
</dbReference>
<dbReference type="Gene3D" id="1.10.940.10">
    <property type="entry name" value="NusB-like"/>
    <property type="match status" value="1"/>
</dbReference>
<dbReference type="Proteomes" id="UP000029391">
    <property type="component" value="Unassembled WGS sequence"/>
</dbReference>
<dbReference type="PANTHER" id="PTHR22807">
    <property type="entry name" value="NOP2 YEAST -RELATED NOL1/NOP2/FMU SUN DOMAIN-CONTAINING"/>
    <property type="match status" value="1"/>
</dbReference>
<dbReference type="SUPFAM" id="SSF48013">
    <property type="entry name" value="NusB-like"/>
    <property type="match status" value="1"/>
</dbReference>
<keyword evidence="7 14" id="KW-0489">Methyltransferase</keyword>
<dbReference type="InterPro" id="IPR049560">
    <property type="entry name" value="MeTrfase_RsmB-F_NOP2_cat"/>
</dbReference>
<dbReference type="Pfam" id="PF22458">
    <property type="entry name" value="RsmF-B_ferredox"/>
    <property type="match status" value="1"/>
</dbReference>
<dbReference type="FunFam" id="3.40.50.150:FF:000022">
    <property type="entry name" value="Ribosomal RNA small subunit methyltransferase B"/>
    <property type="match status" value="1"/>
</dbReference>
<evidence type="ECO:0000313" key="16">
    <source>
        <dbReference type="EMBL" id="KFN49893.1"/>
    </source>
</evidence>
<evidence type="ECO:0000256" key="7">
    <source>
        <dbReference type="ARBA" id="ARBA00022603"/>
    </source>
</evidence>
<gene>
    <name evidence="16" type="ORF">P873_08600</name>
</gene>
<dbReference type="EMBL" id="AWXU01000027">
    <property type="protein sequence ID" value="KFN49893.1"/>
    <property type="molecule type" value="Genomic_DNA"/>
</dbReference>
<keyword evidence="9 14" id="KW-0949">S-adenosyl-L-methionine</keyword>
<dbReference type="InterPro" id="IPR001678">
    <property type="entry name" value="MeTrfase_RsmB-F_NOP2_dom"/>
</dbReference>
<dbReference type="SUPFAM" id="SSF53335">
    <property type="entry name" value="S-adenosyl-L-methionine-dependent methyltransferases"/>
    <property type="match status" value="1"/>
</dbReference>
<evidence type="ECO:0000256" key="13">
    <source>
        <dbReference type="ARBA" id="ARBA00047283"/>
    </source>
</evidence>
<comment type="function">
    <text evidence="1">Specifically methylates the cytosine at position 967 (m5C967) of 16S rRNA.</text>
</comment>
<comment type="catalytic activity">
    <reaction evidence="13">
        <text>cytidine(967) in 16S rRNA + S-adenosyl-L-methionine = 5-methylcytidine(967) in 16S rRNA + S-adenosyl-L-homocysteine + H(+)</text>
        <dbReference type="Rhea" id="RHEA:42748"/>
        <dbReference type="Rhea" id="RHEA-COMP:10219"/>
        <dbReference type="Rhea" id="RHEA-COMP:10220"/>
        <dbReference type="ChEBI" id="CHEBI:15378"/>
        <dbReference type="ChEBI" id="CHEBI:57856"/>
        <dbReference type="ChEBI" id="CHEBI:59789"/>
        <dbReference type="ChEBI" id="CHEBI:74483"/>
        <dbReference type="ChEBI" id="CHEBI:82748"/>
        <dbReference type="EC" id="2.1.1.176"/>
    </reaction>
</comment>
<dbReference type="InterPro" id="IPR035926">
    <property type="entry name" value="NusB-like_sf"/>
</dbReference>
<evidence type="ECO:0000256" key="10">
    <source>
        <dbReference type="ARBA" id="ARBA00022884"/>
    </source>
</evidence>
<evidence type="ECO:0000256" key="14">
    <source>
        <dbReference type="PROSITE-ProRule" id="PRU01023"/>
    </source>
</evidence>
<comment type="similarity">
    <text evidence="3 14">Belongs to the class I-like SAM-binding methyltransferase superfamily. RsmB/NOP family.</text>
</comment>
<evidence type="ECO:0000256" key="3">
    <source>
        <dbReference type="ARBA" id="ARBA00007494"/>
    </source>
</evidence>
<dbReference type="GO" id="GO:0003723">
    <property type="term" value="F:RNA binding"/>
    <property type="evidence" value="ECO:0007669"/>
    <property type="project" value="UniProtKB-UniRule"/>
</dbReference>
<sequence length="440" mass="46886">MSAAVPGAALRAQAARVLVAVLGDGRSLKATLAEQLPAIADPRDRALLEAICFAVLRHRRRYEFVLAGWLQKPLGRRDFAVHCLLLAGLAQLDALRLPAHAAVAATAEAARVLGRSGLVGLVNALLRRAGREAWPESADPAVATSHPDWLVAALRADWPGEADAILAANNRPAPLWLRAAGPGADRERLGAALVAAGFAPTSTPLAGDALCLADGAAVERLPGWAEGNVAVQDIAAQLAVAALDPPADAKVLDACAAPGGKTAQLAERCREGEVLALDVSPRRLRQVQQLLQRLRLDARVRTRAVDATDPGVLAGRDFDAILIDAPCSATGIIRRQPDIKWHRRADDLPPLLQTQAALLDALWPRLRPGGRLLYATCSVLQDENSRQTAAFLARTPDAVELPLDDRFGRRMPVGRQRLPGEDGGDGFYYALLVKRVTRGE</sequence>
<dbReference type="AlphaFoldDB" id="A0A091BB60"/>
<dbReference type="OrthoDB" id="9810297at2"/>
<dbReference type="GO" id="GO:0070475">
    <property type="term" value="P:rRNA base methylation"/>
    <property type="evidence" value="ECO:0007669"/>
    <property type="project" value="TreeGrafter"/>
</dbReference>
<dbReference type="GO" id="GO:0005829">
    <property type="term" value="C:cytosol"/>
    <property type="evidence" value="ECO:0007669"/>
    <property type="project" value="TreeGrafter"/>
</dbReference>
<evidence type="ECO:0000313" key="17">
    <source>
        <dbReference type="Proteomes" id="UP000029391"/>
    </source>
</evidence>
<feature type="domain" description="SAM-dependent MTase RsmB/NOP-type" evidence="15">
    <location>
        <begin position="165"/>
        <end position="435"/>
    </location>
</feature>
<dbReference type="InterPro" id="IPR018314">
    <property type="entry name" value="RsmB/NOL1/NOP2-like_CS"/>
</dbReference>
<dbReference type="PRINTS" id="PR02008">
    <property type="entry name" value="RCMTFAMILY"/>
</dbReference>
<dbReference type="Gene3D" id="3.30.70.1170">
    <property type="entry name" value="Sun protein, domain 3"/>
    <property type="match status" value="1"/>
</dbReference>
<dbReference type="PROSITE" id="PS01153">
    <property type="entry name" value="NOL1_NOP2_SUN"/>
    <property type="match status" value="1"/>
</dbReference>
<keyword evidence="5" id="KW-0963">Cytoplasm</keyword>
<organism evidence="16 17">
    <name type="scientific">Arenimonas composti TR7-09 = DSM 18010</name>
    <dbReference type="NCBI Taxonomy" id="1121013"/>
    <lineage>
        <taxon>Bacteria</taxon>
        <taxon>Pseudomonadati</taxon>
        <taxon>Pseudomonadota</taxon>
        <taxon>Gammaproteobacteria</taxon>
        <taxon>Lysobacterales</taxon>
        <taxon>Lysobacteraceae</taxon>
        <taxon>Arenimonas</taxon>
    </lineage>
</organism>
<reference evidence="16 17" key="1">
    <citation type="submission" date="2013-09" db="EMBL/GenBank/DDBJ databases">
        <title>Genome sequencing of Arenimonas composti.</title>
        <authorList>
            <person name="Chen F."/>
            <person name="Wang G."/>
        </authorList>
    </citation>
    <scope>NUCLEOTIDE SEQUENCE [LARGE SCALE GENOMIC DNA]</scope>
    <source>
        <strain evidence="16 17">TR7-09</strain>
    </source>
</reference>
<feature type="binding site" evidence="14">
    <location>
        <position position="306"/>
    </location>
    <ligand>
        <name>S-adenosyl-L-methionine</name>
        <dbReference type="ChEBI" id="CHEBI:59789"/>
    </ligand>
</feature>
<dbReference type="Gene3D" id="1.10.287.730">
    <property type="entry name" value="Helix hairpin bin"/>
    <property type="match status" value="1"/>
</dbReference>
<feature type="binding site" evidence="14">
    <location>
        <begin position="255"/>
        <end position="261"/>
    </location>
    <ligand>
        <name>S-adenosyl-L-methionine</name>
        <dbReference type="ChEBI" id="CHEBI:59789"/>
    </ligand>
</feature>
<proteinExistence type="inferred from homology"/>
<dbReference type="RefSeq" id="WP_026817253.1">
    <property type="nucleotide sequence ID" value="NZ_AUFF01000007.1"/>
</dbReference>
<dbReference type="GO" id="GO:0009383">
    <property type="term" value="F:rRNA (cytosine-C5-)-methyltransferase activity"/>
    <property type="evidence" value="ECO:0007669"/>
    <property type="project" value="TreeGrafter"/>
</dbReference>
<dbReference type="PROSITE" id="PS51686">
    <property type="entry name" value="SAM_MT_RSMB_NOP"/>
    <property type="match status" value="1"/>
</dbReference>
<dbReference type="STRING" id="1121013.GCA_000426365_02287"/>
<dbReference type="InterPro" id="IPR006027">
    <property type="entry name" value="NusB_RsmB_TIM44"/>
</dbReference>
<name>A0A091BB60_9GAMM</name>
<evidence type="ECO:0000256" key="4">
    <source>
        <dbReference type="ARBA" id="ARBA00012140"/>
    </source>
</evidence>